<evidence type="ECO:0008006" key="3">
    <source>
        <dbReference type="Google" id="ProtNLM"/>
    </source>
</evidence>
<reference evidence="1 2" key="1">
    <citation type="journal article" date="2016" name="Front. Microbiol.">
        <title>Single-Cell (Meta-)Genomics of a Dimorphic Candidatus Thiomargarita nelsonii Reveals Genomic Plasticity.</title>
        <authorList>
            <person name="Flood B.E."/>
            <person name="Fliss P."/>
            <person name="Jones D.S."/>
            <person name="Dick G.J."/>
            <person name="Jain S."/>
            <person name="Kaster A.K."/>
            <person name="Winkel M."/>
            <person name="Mussmann M."/>
            <person name="Bailey J."/>
        </authorList>
    </citation>
    <scope>NUCLEOTIDE SEQUENCE [LARGE SCALE GENOMIC DNA]</scope>
    <source>
        <strain evidence="1">Hydrate Ridge</strain>
    </source>
</reference>
<dbReference type="AlphaFoldDB" id="A0A0A6PI38"/>
<organism evidence="1 2">
    <name type="scientific">Candidatus Thiomargarita nelsonii</name>
    <dbReference type="NCBI Taxonomy" id="1003181"/>
    <lineage>
        <taxon>Bacteria</taxon>
        <taxon>Pseudomonadati</taxon>
        <taxon>Pseudomonadota</taxon>
        <taxon>Gammaproteobacteria</taxon>
        <taxon>Thiotrichales</taxon>
        <taxon>Thiotrichaceae</taxon>
        <taxon>Thiomargarita</taxon>
    </lineage>
</organism>
<sequence length="89" mass="10545">MINKQYSITQAPNYWYDIMRGVEQGYSIKLTRNSEVVAMLVPAQYEQPPKQNFWQALEIFRQQVNIAELYDENVFSDVRDRCPGREVLL</sequence>
<comment type="caution">
    <text evidence="1">The sequence shown here is derived from an EMBL/GenBank/DDBJ whole genome shotgun (WGS) entry which is preliminary data.</text>
</comment>
<evidence type="ECO:0000313" key="1">
    <source>
        <dbReference type="EMBL" id="KHD05827.1"/>
    </source>
</evidence>
<protein>
    <recommendedName>
        <fullName evidence="3">Antitoxin</fullName>
    </recommendedName>
</protein>
<proteinExistence type="predicted"/>
<name>A0A0A6PI38_9GAMM</name>
<dbReference type="EMBL" id="JSZA02000179">
    <property type="protein sequence ID" value="KHD05827.1"/>
    <property type="molecule type" value="Genomic_DNA"/>
</dbReference>
<dbReference type="Proteomes" id="UP000030428">
    <property type="component" value="Unassembled WGS sequence"/>
</dbReference>
<keyword evidence="2" id="KW-1185">Reference proteome</keyword>
<accession>A0A0A6PI38</accession>
<evidence type="ECO:0000313" key="2">
    <source>
        <dbReference type="Proteomes" id="UP000030428"/>
    </source>
</evidence>
<gene>
    <name evidence="1" type="ORF">PN36_28105</name>
</gene>